<reference evidence="1" key="1">
    <citation type="submission" date="2014-11" db="EMBL/GenBank/DDBJ databases">
        <authorList>
            <person name="Amaro Gonzalez C."/>
        </authorList>
    </citation>
    <scope>NUCLEOTIDE SEQUENCE</scope>
</reference>
<accession>A0A0E9VRY8</accession>
<reference evidence="1" key="2">
    <citation type="journal article" date="2015" name="Fish Shellfish Immunol.">
        <title>Early steps in the European eel (Anguilla anguilla)-Vibrio vulnificus interaction in the gills: Role of the RtxA13 toxin.</title>
        <authorList>
            <person name="Callol A."/>
            <person name="Pajuelo D."/>
            <person name="Ebbesson L."/>
            <person name="Teles M."/>
            <person name="MacKenzie S."/>
            <person name="Amaro C."/>
        </authorList>
    </citation>
    <scope>NUCLEOTIDE SEQUENCE</scope>
</reference>
<dbReference type="AlphaFoldDB" id="A0A0E9VRY8"/>
<dbReference type="EMBL" id="GBXM01027703">
    <property type="protein sequence ID" value="JAH80874.1"/>
    <property type="molecule type" value="Transcribed_RNA"/>
</dbReference>
<evidence type="ECO:0000313" key="1">
    <source>
        <dbReference type="EMBL" id="JAH80874.1"/>
    </source>
</evidence>
<name>A0A0E9VRY8_ANGAN</name>
<organism evidence="1">
    <name type="scientific">Anguilla anguilla</name>
    <name type="common">European freshwater eel</name>
    <name type="synonym">Muraena anguilla</name>
    <dbReference type="NCBI Taxonomy" id="7936"/>
    <lineage>
        <taxon>Eukaryota</taxon>
        <taxon>Metazoa</taxon>
        <taxon>Chordata</taxon>
        <taxon>Craniata</taxon>
        <taxon>Vertebrata</taxon>
        <taxon>Euteleostomi</taxon>
        <taxon>Actinopterygii</taxon>
        <taxon>Neopterygii</taxon>
        <taxon>Teleostei</taxon>
        <taxon>Anguilliformes</taxon>
        <taxon>Anguillidae</taxon>
        <taxon>Anguilla</taxon>
    </lineage>
</organism>
<proteinExistence type="predicted"/>
<protein>
    <submittedName>
        <fullName evidence="1">Uncharacterized protein</fullName>
    </submittedName>
</protein>
<sequence>MAPLLPLQPPRLWPPALRKPPAMLRQLPPLVRQRPLGQLQWLPPLLQQLQPLLGQLWCHRPRTPSSSCSAFLPWWLLIIC</sequence>